<accession>A0A501W9N8</accession>
<evidence type="ECO:0000313" key="1">
    <source>
        <dbReference type="EMBL" id="TPE43991.1"/>
    </source>
</evidence>
<reference evidence="1 2" key="1">
    <citation type="submission" date="2019-06" db="EMBL/GenBank/DDBJ databases">
        <title>A novel bacterium of genus Pontibacter, isolated from marine sediment.</title>
        <authorList>
            <person name="Huang H."/>
            <person name="Mo K."/>
            <person name="Hu Y."/>
        </authorList>
    </citation>
    <scope>NUCLEOTIDE SEQUENCE [LARGE SCALE GENOMIC DNA]</scope>
    <source>
        <strain evidence="1 2">HB172049</strain>
    </source>
</reference>
<dbReference type="Proteomes" id="UP000316727">
    <property type="component" value="Unassembled WGS sequence"/>
</dbReference>
<sequence length="125" mass="14700">MAELQEYLKIENGKGRIKMGLNSVVFEDHGYYIIYIPSLNISAYGSSMMEAQEMFEVMIDDFCENLYSLSEAERTAELRKYGWNRNPYFNKRFEISQSFVDKEGLLKNFELSEDTKVEEKFLMIA</sequence>
<gene>
    <name evidence="1" type="ORF">FJM65_11235</name>
</gene>
<evidence type="ECO:0000313" key="2">
    <source>
        <dbReference type="Proteomes" id="UP000316727"/>
    </source>
</evidence>
<protein>
    <submittedName>
        <fullName evidence="1">Uncharacterized protein</fullName>
    </submittedName>
</protein>
<organism evidence="1 2">
    <name type="scientific">Pontibacter mangrovi</name>
    <dbReference type="NCBI Taxonomy" id="2589816"/>
    <lineage>
        <taxon>Bacteria</taxon>
        <taxon>Pseudomonadati</taxon>
        <taxon>Bacteroidota</taxon>
        <taxon>Cytophagia</taxon>
        <taxon>Cytophagales</taxon>
        <taxon>Hymenobacteraceae</taxon>
        <taxon>Pontibacter</taxon>
    </lineage>
</organism>
<name>A0A501W9N8_9BACT</name>
<keyword evidence="2" id="KW-1185">Reference proteome</keyword>
<dbReference type="OrthoDB" id="769863at2"/>
<dbReference type="AlphaFoldDB" id="A0A501W9N8"/>
<dbReference type="RefSeq" id="WP_140621614.1">
    <property type="nucleotide sequence ID" value="NZ_VFRQ01000005.1"/>
</dbReference>
<dbReference type="EMBL" id="VFRQ01000005">
    <property type="protein sequence ID" value="TPE43991.1"/>
    <property type="molecule type" value="Genomic_DNA"/>
</dbReference>
<proteinExistence type="predicted"/>
<comment type="caution">
    <text evidence="1">The sequence shown here is derived from an EMBL/GenBank/DDBJ whole genome shotgun (WGS) entry which is preliminary data.</text>
</comment>